<protein>
    <submittedName>
        <fullName evidence="1">DUF6221 family protein</fullName>
    </submittedName>
</protein>
<reference evidence="1 2" key="1">
    <citation type="submission" date="2023-12" db="EMBL/GenBank/DDBJ databases">
        <title>Streptomyces sp. V4-01.</title>
        <authorList>
            <person name="Somphong A."/>
            <person name="Phongsopitanun W."/>
        </authorList>
    </citation>
    <scope>NUCLEOTIDE SEQUENCE [LARGE SCALE GENOMIC DNA]</scope>
    <source>
        <strain evidence="1 2">V4-01</strain>
    </source>
</reference>
<sequence length="119" mass="13806">MDDLVAFLRARIADDLAEAQKQDDERSWVIEPWRIRRDEYEGNYTYREYLQIAKARVLREVEAKRAAIEDYERSLENSRVHPDDLPTSGALLARLGAVKLLASVHADHPDYRPEWAPTA</sequence>
<comment type="caution">
    <text evidence="1">The sequence shown here is derived from an EMBL/GenBank/DDBJ whole genome shotgun (WGS) entry which is preliminary data.</text>
</comment>
<organism evidence="1 2">
    <name type="scientific">Actinacidiphila polyblastidii</name>
    <dbReference type="NCBI Taxonomy" id="3110430"/>
    <lineage>
        <taxon>Bacteria</taxon>
        <taxon>Bacillati</taxon>
        <taxon>Actinomycetota</taxon>
        <taxon>Actinomycetes</taxon>
        <taxon>Kitasatosporales</taxon>
        <taxon>Streptomycetaceae</taxon>
        <taxon>Actinacidiphila</taxon>
    </lineage>
</organism>
<dbReference type="RefSeq" id="WP_330800138.1">
    <property type="nucleotide sequence ID" value="NZ_JAZEWV010000046.1"/>
</dbReference>
<dbReference type="Pfam" id="PF19730">
    <property type="entry name" value="DUF6221"/>
    <property type="match status" value="1"/>
</dbReference>
<evidence type="ECO:0000313" key="2">
    <source>
        <dbReference type="Proteomes" id="UP001344658"/>
    </source>
</evidence>
<dbReference type="EMBL" id="JAZEWV010000046">
    <property type="protein sequence ID" value="MEE4546438.1"/>
    <property type="molecule type" value="Genomic_DNA"/>
</dbReference>
<dbReference type="InterPro" id="IPR046193">
    <property type="entry name" value="DUF6221"/>
</dbReference>
<evidence type="ECO:0000313" key="1">
    <source>
        <dbReference type="EMBL" id="MEE4546438.1"/>
    </source>
</evidence>
<dbReference type="Proteomes" id="UP001344658">
    <property type="component" value="Unassembled WGS sequence"/>
</dbReference>
<proteinExistence type="predicted"/>
<keyword evidence="2" id="KW-1185">Reference proteome</keyword>
<name>A0ABU7PKS0_9ACTN</name>
<gene>
    <name evidence="1" type="ORF">V2S66_31300</name>
</gene>
<accession>A0ABU7PKS0</accession>